<dbReference type="InterPro" id="IPR037066">
    <property type="entry name" value="Plug_dom_sf"/>
</dbReference>
<proteinExistence type="inferred from homology"/>
<dbReference type="InterPro" id="IPR023997">
    <property type="entry name" value="TonB-dep_OMP_SusC/RagA_CS"/>
</dbReference>
<dbReference type="Pfam" id="PF00593">
    <property type="entry name" value="TonB_dep_Rec_b-barrel"/>
    <property type="match status" value="1"/>
</dbReference>
<dbReference type="NCBIfam" id="TIGR04057">
    <property type="entry name" value="SusC_RagA_signa"/>
    <property type="match status" value="1"/>
</dbReference>
<dbReference type="Proteomes" id="UP001597241">
    <property type="component" value="Unassembled WGS sequence"/>
</dbReference>
<dbReference type="InterPro" id="IPR000531">
    <property type="entry name" value="Beta-barrel_TonB"/>
</dbReference>
<evidence type="ECO:0000256" key="9">
    <source>
        <dbReference type="RuleBase" id="RU003357"/>
    </source>
</evidence>
<evidence type="ECO:0000256" key="1">
    <source>
        <dbReference type="ARBA" id="ARBA00004571"/>
    </source>
</evidence>
<feature type="chain" id="PRO_5047541324" evidence="10">
    <location>
        <begin position="23"/>
        <end position="1023"/>
    </location>
</feature>
<dbReference type="Gene3D" id="2.40.170.20">
    <property type="entry name" value="TonB-dependent receptor, beta-barrel domain"/>
    <property type="match status" value="1"/>
</dbReference>
<evidence type="ECO:0000256" key="6">
    <source>
        <dbReference type="ARBA" id="ARBA00023136"/>
    </source>
</evidence>
<dbReference type="InterPro" id="IPR023996">
    <property type="entry name" value="TonB-dep_OMP_SusC/RagA"/>
</dbReference>
<dbReference type="SUPFAM" id="SSF56935">
    <property type="entry name" value="Porins"/>
    <property type="match status" value="1"/>
</dbReference>
<keyword evidence="4 8" id="KW-0812">Transmembrane</keyword>
<evidence type="ECO:0000259" key="12">
    <source>
        <dbReference type="Pfam" id="PF07715"/>
    </source>
</evidence>
<reference evidence="14" key="1">
    <citation type="journal article" date="2019" name="Int. J. Syst. Evol. Microbiol.">
        <title>The Global Catalogue of Microorganisms (GCM) 10K type strain sequencing project: providing services to taxonomists for standard genome sequencing and annotation.</title>
        <authorList>
            <consortium name="The Broad Institute Genomics Platform"/>
            <consortium name="The Broad Institute Genome Sequencing Center for Infectious Disease"/>
            <person name="Wu L."/>
            <person name="Ma J."/>
        </authorList>
    </citation>
    <scope>NUCLEOTIDE SEQUENCE [LARGE SCALE GENOMIC DNA]</scope>
    <source>
        <strain evidence="14">CCUG 62221</strain>
    </source>
</reference>
<keyword evidence="7 8" id="KW-0998">Cell outer membrane</keyword>
<evidence type="ECO:0000259" key="11">
    <source>
        <dbReference type="Pfam" id="PF00593"/>
    </source>
</evidence>
<dbReference type="InterPro" id="IPR036942">
    <property type="entry name" value="Beta-barrel_TonB_sf"/>
</dbReference>
<dbReference type="RefSeq" id="WP_386808751.1">
    <property type="nucleotide sequence ID" value="NZ_JBHTMV010000003.1"/>
</dbReference>
<accession>A0ABW3WNR6</accession>
<evidence type="ECO:0000256" key="8">
    <source>
        <dbReference type="PROSITE-ProRule" id="PRU01360"/>
    </source>
</evidence>
<keyword evidence="6 8" id="KW-0472">Membrane</keyword>
<evidence type="ECO:0000256" key="3">
    <source>
        <dbReference type="ARBA" id="ARBA00022452"/>
    </source>
</evidence>
<keyword evidence="5 9" id="KW-0798">TonB box</keyword>
<comment type="subcellular location">
    <subcellularLocation>
        <location evidence="1 8">Cell outer membrane</location>
        <topology evidence="1 8">Multi-pass membrane protein</topology>
    </subcellularLocation>
</comment>
<sequence>MKTKFNGILTLLLALVVQFTFAQEKTVSGTVSDETGPLPGVNVIVKGTSNGTQTDFDGKFSVTASANDIIVFSFIGMNTIEKTVGASNTINVVMEGNNVLEEVVILGYGTQKKTEITGSTVQVNADEIANVPVASVDQVLQGKVAGLVINGSSGTPGATNDIRIRGISSITAGNEPLFVIDGVPMVNGNASATTSGSSLSILSSIDSNNIESMTVLKDASATAAYGARGANGVVVITTKSGRAGKTSFNFNSSYGWSNDAVDGPTPLTAAEREMLYYEAIYNTYGEAYGFTKDEAQDFYETYPSSFGTDYTDWNAAGRPEGNWSDVITNENAPLQEYNLSAQGGDETSSFYVSLGYYDQEATVIGSTFDRISGSLNFDKQLSESIKFSTKNQASHTYQDGLLESSAYFSSPRAVKFFMPGLDQPYTTEGEINVLDPGTSLPNPLWIAQEDIDDSKFTRILSNNSVEWATPIENLVFSSRVNIDYQIYNYKRYRNRVRGDGASTDGYGWQEHNSRTNYVFQNALDYSFDINEDHSISVKALQEWQKNRFYYLGADGESFADDGLTNLDSAGSPTSAYSGYTDWSIASYLGTIHYSGYNSKYVLDATFRREGSSRFAPDNRWGNFWSVGAAWNIFKEGFMENADWLSNLKLRASYGVTGNASIDLNQFQAKFGYGSDYAGEGAVVPTTFGNDDLSWETSYTYDIGLEFGFLQNRISGSIAYYNRESRDLLLDVPLSLTTGFTSQYRNIGSMENKGIEGEINFRIIEKEDFNLSLGGNFASNANEVLKLAKDGNGETITITSSTRKVDEGHPVYGWFMPTWAGVDPETGSELWYINGEEGTETTDNFNDAEAVWQGGSQLPTITAGMNFHVDFKGIFLDASAYYAGGHKVYESWARYTQGTDLFTTAYYQGLNTLLDRWQEPGDTGTRNGKFEYTTRPWQSHSKFLYDGDFIRLKNVTLGYDFNSKTLEQINFFDSFRVYVRATNAFTWVKDEYLKFDPETISSNGQTALTTPASKSFIFGINFKF</sequence>
<dbReference type="Pfam" id="PF07715">
    <property type="entry name" value="Plug"/>
    <property type="match status" value="1"/>
</dbReference>
<dbReference type="EMBL" id="JBHTMV010000003">
    <property type="protein sequence ID" value="MFD1293552.1"/>
    <property type="molecule type" value="Genomic_DNA"/>
</dbReference>
<comment type="similarity">
    <text evidence="8 9">Belongs to the TonB-dependent receptor family.</text>
</comment>
<keyword evidence="14" id="KW-1185">Reference proteome</keyword>
<evidence type="ECO:0000256" key="4">
    <source>
        <dbReference type="ARBA" id="ARBA00022692"/>
    </source>
</evidence>
<gene>
    <name evidence="13" type="ORF">ACFQ5N_06870</name>
</gene>
<feature type="domain" description="TonB-dependent receptor plug" evidence="12">
    <location>
        <begin position="113"/>
        <end position="233"/>
    </location>
</feature>
<dbReference type="InterPro" id="IPR012910">
    <property type="entry name" value="Plug_dom"/>
</dbReference>
<evidence type="ECO:0000313" key="13">
    <source>
        <dbReference type="EMBL" id="MFD1293552.1"/>
    </source>
</evidence>
<keyword evidence="3 8" id="KW-1134">Transmembrane beta strand</keyword>
<keyword evidence="2 8" id="KW-0813">Transport</keyword>
<keyword evidence="10" id="KW-0732">Signal</keyword>
<protein>
    <submittedName>
        <fullName evidence="13">SusC/RagA family TonB-linked outer membrane protein</fullName>
    </submittedName>
</protein>
<dbReference type="SUPFAM" id="SSF49464">
    <property type="entry name" value="Carboxypeptidase regulatory domain-like"/>
    <property type="match status" value="1"/>
</dbReference>
<dbReference type="Pfam" id="PF13715">
    <property type="entry name" value="CarbopepD_reg_2"/>
    <property type="match status" value="1"/>
</dbReference>
<dbReference type="InterPro" id="IPR008969">
    <property type="entry name" value="CarboxyPept-like_regulatory"/>
</dbReference>
<name>A0ABW3WNR6_9FLAO</name>
<dbReference type="NCBIfam" id="TIGR04056">
    <property type="entry name" value="OMP_RagA_SusC"/>
    <property type="match status" value="1"/>
</dbReference>
<organism evidence="13 14">
    <name type="scientific">Lutibacter holmesii</name>
    <dbReference type="NCBI Taxonomy" id="1137985"/>
    <lineage>
        <taxon>Bacteria</taxon>
        <taxon>Pseudomonadati</taxon>
        <taxon>Bacteroidota</taxon>
        <taxon>Flavobacteriia</taxon>
        <taxon>Flavobacteriales</taxon>
        <taxon>Flavobacteriaceae</taxon>
        <taxon>Lutibacter</taxon>
    </lineage>
</organism>
<comment type="caution">
    <text evidence="13">The sequence shown here is derived from an EMBL/GenBank/DDBJ whole genome shotgun (WGS) entry which is preliminary data.</text>
</comment>
<evidence type="ECO:0000256" key="10">
    <source>
        <dbReference type="SAM" id="SignalP"/>
    </source>
</evidence>
<dbReference type="Gene3D" id="2.170.130.10">
    <property type="entry name" value="TonB-dependent receptor, plug domain"/>
    <property type="match status" value="1"/>
</dbReference>
<feature type="domain" description="TonB-dependent receptor-like beta-barrel" evidence="11">
    <location>
        <begin position="426"/>
        <end position="979"/>
    </location>
</feature>
<feature type="signal peptide" evidence="10">
    <location>
        <begin position="1"/>
        <end position="22"/>
    </location>
</feature>
<evidence type="ECO:0000256" key="2">
    <source>
        <dbReference type="ARBA" id="ARBA00022448"/>
    </source>
</evidence>
<evidence type="ECO:0000313" key="14">
    <source>
        <dbReference type="Proteomes" id="UP001597241"/>
    </source>
</evidence>
<dbReference type="PROSITE" id="PS52016">
    <property type="entry name" value="TONB_DEPENDENT_REC_3"/>
    <property type="match status" value="1"/>
</dbReference>
<evidence type="ECO:0000256" key="7">
    <source>
        <dbReference type="ARBA" id="ARBA00023237"/>
    </source>
</evidence>
<dbReference type="InterPro" id="IPR039426">
    <property type="entry name" value="TonB-dep_rcpt-like"/>
</dbReference>
<evidence type="ECO:0000256" key="5">
    <source>
        <dbReference type="ARBA" id="ARBA00023077"/>
    </source>
</evidence>